<dbReference type="RefSeq" id="XP_007894312.1">
    <property type="nucleotide sequence ID" value="XM_007896121.2"/>
</dbReference>
<accession>V9LBK9</accession>
<evidence type="ECO:0000256" key="4">
    <source>
        <dbReference type="ARBA" id="ARBA00022547"/>
    </source>
</evidence>
<sequence length="103" mass="11275">MAARIQRLVKDAPRLAAAAVNYTKPRLTTFWSYARVELVPPTPKEIPLAIDSAKGLLTAYKSGRLGQLTVKEALRNSLVAAEVLMWFYIGEVIGKGSLVGYNV</sequence>
<comment type="subcellular location">
    <subcellularLocation>
        <location evidence="1">Mitochondrion membrane</location>
    </subcellularLocation>
</comment>
<organism evidence="11">
    <name type="scientific">Callorhinchus milii</name>
    <name type="common">Ghost shark</name>
    <dbReference type="NCBI Taxonomy" id="7868"/>
    <lineage>
        <taxon>Eukaryota</taxon>
        <taxon>Metazoa</taxon>
        <taxon>Chordata</taxon>
        <taxon>Craniata</taxon>
        <taxon>Vertebrata</taxon>
        <taxon>Chondrichthyes</taxon>
        <taxon>Holocephali</taxon>
        <taxon>Chimaeriformes</taxon>
        <taxon>Callorhinchidae</taxon>
        <taxon>Callorhinchus</taxon>
    </lineage>
</organism>
<evidence type="ECO:0000313" key="12">
    <source>
        <dbReference type="Ensembl" id="ENSCMIP00000015197.1"/>
    </source>
</evidence>
<dbReference type="OrthoDB" id="437at2759"/>
<dbReference type="GO" id="GO:0015986">
    <property type="term" value="P:proton motive force-driven ATP synthesis"/>
    <property type="evidence" value="ECO:0007669"/>
    <property type="project" value="UniProtKB-UniRule"/>
</dbReference>
<dbReference type="Pfam" id="PF04718">
    <property type="entry name" value="ATP-synt_G"/>
    <property type="match status" value="1"/>
</dbReference>
<dbReference type="EMBL" id="JW877051">
    <property type="protein sequence ID" value="AFP09568.1"/>
    <property type="molecule type" value="mRNA"/>
</dbReference>
<evidence type="ECO:0000313" key="13">
    <source>
        <dbReference type="Proteomes" id="UP000314986"/>
    </source>
</evidence>
<dbReference type="InterPro" id="IPR016702">
    <property type="entry name" value="ATP5MG_metazoa"/>
</dbReference>
<reference evidence="11 13" key="3">
    <citation type="journal article" date="2014" name="Nature">
        <title>Elephant shark genome provides unique insights into gnathostome evolution.</title>
        <authorList>
            <consortium name="International Elephant Shark Genome Sequencing Consortium"/>
            <person name="Venkatesh B."/>
            <person name="Lee A.P."/>
            <person name="Ravi V."/>
            <person name="Maurya A.K."/>
            <person name="Lian M.M."/>
            <person name="Swann J.B."/>
            <person name="Ohta Y."/>
            <person name="Flajnik M.F."/>
            <person name="Sutoh Y."/>
            <person name="Kasahara M."/>
            <person name="Hoon S."/>
            <person name="Gangu V."/>
            <person name="Roy S.W."/>
            <person name="Irimia M."/>
            <person name="Korzh V."/>
            <person name="Kondrychyn I."/>
            <person name="Lim Z.W."/>
            <person name="Tay B.H."/>
            <person name="Tohari S."/>
            <person name="Kong K.W."/>
            <person name="Ho S."/>
            <person name="Lorente-Galdos B."/>
            <person name="Quilez J."/>
            <person name="Marques-Bonet T."/>
            <person name="Raney B.J."/>
            <person name="Ingham P.W."/>
            <person name="Tay A."/>
            <person name="Hillier L.W."/>
            <person name="Minx P."/>
            <person name="Boehm T."/>
            <person name="Wilson R.K."/>
            <person name="Brenner S."/>
            <person name="Warren W.C."/>
        </authorList>
    </citation>
    <scope>NUCLEOTIDE SEQUENCE</scope>
    <source>
        <tissue evidence="11">Gills</tissue>
    </source>
</reference>
<keyword evidence="8 10" id="KW-0472">Membrane</keyword>
<dbReference type="InterPro" id="IPR006808">
    <property type="entry name" value="ATP_synth_F0_gsu_mt"/>
</dbReference>
<dbReference type="GO" id="GO:0045259">
    <property type="term" value="C:proton-transporting ATP synthase complex"/>
    <property type="evidence" value="ECO:0007669"/>
    <property type="project" value="UniProtKB-UniRule"/>
</dbReference>
<keyword evidence="9 10" id="KW-0066">ATP synthesis</keyword>
<evidence type="ECO:0000256" key="9">
    <source>
        <dbReference type="ARBA" id="ARBA00023310"/>
    </source>
</evidence>
<evidence type="ECO:0000256" key="1">
    <source>
        <dbReference type="ARBA" id="ARBA00004325"/>
    </source>
</evidence>
<keyword evidence="7 10" id="KW-0496">Mitochondrion</keyword>
<dbReference type="AlphaFoldDB" id="V9LBK9"/>
<evidence type="ECO:0000256" key="7">
    <source>
        <dbReference type="ARBA" id="ARBA00023128"/>
    </source>
</evidence>
<reference evidence="13" key="1">
    <citation type="journal article" date="2006" name="Science">
        <title>Ancient noncoding elements conserved in the human genome.</title>
        <authorList>
            <person name="Venkatesh B."/>
            <person name="Kirkness E.F."/>
            <person name="Loh Y.H."/>
            <person name="Halpern A.L."/>
            <person name="Lee A.P."/>
            <person name="Johnson J."/>
            <person name="Dandona N."/>
            <person name="Viswanathan L.D."/>
            <person name="Tay A."/>
            <person name="Venter J.C."/>
            <person name="Strausberg R.L."/>
            <person name="Brenner S."/>
        </authorList>
    </citation>
    <scope>NUCLEOTIDE SEQUENCE [LARGE SCALE GENOMIC DNA]</scope>
</reference>
<comment type="similarity">
    <text evidence="2 10">Belongs to the ATPase g subunit family.</text>
</comment>
<keyword evidence="6 10" id="KW-0406">Ion transport</keyword>
<reference evidence="12" key="4">
    <citation type="submission" date="2025-05" db="UniProtKB">
        <authorList>
            <consortium name="Ensembl"/>
        </authorList>
    </citation>
    <scope>IDENTIFICATION</scope>
</reference>
<dbReference type="CTD" id="326977"/>
<keyword evidence="13" id="KW-1185">Reference proteome</keyword>
<evidence type="ECO:0000256" key="6">
    <source>
        <dbReference type="ARBA" id="ARBA00023065"/>
    </source>
</evidence>
<evidence type="ECO:0000256" key="5">
    <source>
        <dbReference type="ARBA" id="ARBA00022781"/>
    </source>
</evidence>
<dbReference type="KEGG" id="cmk:103180333"/>
<dbReference type="PANTHER" id="PTHR12386">
    <property type="entry name" value="ATP SYNTHASE SUBUNIT"/>
    <property type="match status" value="1"/>
</dbReference>
<evidence type="ECO:0000256" key="10">
    <source>
        <dbReference type="PIRNR" id="PIRNR017835"/>
    </source>
</evidence>
<evidence type="ECO:0000256" key="3">
    <source>
        <dbReference type="ARBA" id="ARBA00022448"/>
    </source>
</evidence>
<protein>
    <recommendedName>
        <fullName evidence="10">ATP synthase subunit g</fullName>
        <shortName evidence="10">ATPase subunit g</shortName>
    </recommendedName>
</protein>
<keyword evidence="4 10" id="KW-0138">CF(0)</keyword>
<keyword evidence="3 10" id="KW-0813">Transport</keyword>
<dbReference type="GeneTree" id="ENSGT00390000009724"/>
<dbReference type="Proteomes" id="UP000314986">
    <property type="component" value="Unassembled WGS sequence"/>
</dbReference>
<dbReference type="GO" id="GO:0031966">
    <property type="term" value="C:mitochondrial membrane"/>
    <property type="evidence" value="ECO:0007669"/>
    <property type="project" value="UniProtKB-SubCell"/>
</dbReference>
<keyword evidence="5 10" id="KW-0375">Hydrogen ion transport</keyword>
<evidence type="ECO:0000256" key="2">
    <source>
        <dbReference type="ARBA" id="ARBA00005699"/>
    </source>
</evidence>
<dbReference type="OMA" id="TEVCMWF"/>
<dbReference type="Ensembl" id="ENSCMIT00000015516.1">
    <property type="protein sequence ID" value="ENSCMIP00000015197.1"/>
    <property type="gene ID" value="ENSCMIG00000007455.1"/>
</dbReference>
<evidence type="ECO:0000313" key="11">
    <source>
        <dbReference type="EMBL" id="AFP09568.1"/>
    </source>
</evidence>
<dbReference type="GeneID" id="103180333"/>
<dbReference type="PIRSF" id="PIRSF017835">
    <property type="entry name" value="ATP-synth_g_mitoch_animal"/>
    <property type="match status" value="1"/>
</dbReference>
<evidence type="ECO:0000256" key="8">
    <source>
        <dbReference type="ARBA" id="ARBA00023136"/>
    </source>
</evidence>
<reference evidence="13" key="2">
    <citation type="journal article" date="2007" name="PLoS Biol.">
        <title>Survey sequencing and comparative analysis of the elephant shark (Callorhinchus milii) genome.</title>
        <authorList>
            <person name="Venkatesh B."/>
            <person name="Kirkness E.F."/>
            <person name="Loh Y.H."/>
            <person name="Halpern A.L."/>
            <person name="Lee A.P."/>
            <person name="Johnson J."/>
            <person name="Dandona N."/>
            <person name="Viswanathan L.D."/>
            <person name="Tay A."/>
            <person name="Venter J.C."/>
            <person name="Strausberg R.L."/>
            <person name="Brenner S."/>
        </authorList>
    </citation>
    <scope>NUCLEOTIDE SEQUENCE [LARGE SCALE GENOMIC DNA]</scope>
</reference>
<gene>
    <name evidence="12" type="primary">atp5l</name>
</gene>
<dbReference type="STRING" id="7868.ENSCMIP00000015197"/>
<proteinExistence type="evidence at transcript level"/>
<dbReference type="GO" id="GO:0015078">
    <property type="term" value="F:proton transmembrane transporter activity"/>
    <property type="evidence" value="ECO:0007669"/>
    <property type="project" value="UniProtKB-UniRule"/>
</dbReference>
<name>V9LBK9_CALMI</name>